<reference evidence="2 3" key="1">
    <citation type="submission" date="2021-02" db="EMBL/GenBank/DDBJ databases">
        <authorList>
            <person name="Han P."/>
        </authorList>
    </citation>
    <scope>NUCLEOTIDE SEQUENCE [LARGE SCALE GENOMIC DNA]</scope>
    <source>
        <strain evidence="2">Candidatus Nitrospira sp. ZN2</strain>
    </source>
</reference>
<name>A0ABN7MA59_9BACT</name>
<organism evidence="2 3">
    <name type="scientific">Nitrospira defluvii</name>
    <dbReference type="NCBI Taxonomy" id="330214"/>
    <lineage>
        <taxon>Bacteria</taxon>
        <taxon>Pseudomonadati</taxon>
        <taxon>Nitrospirota</taxon>
        <taxon>Nitrospiria</taxon>
        <taxon>Nitrospirales</taxon>
        <taxon>Nitrospiraceae</taxon>
        <taxon>Nitrospira</taxon>
    </lineage>
</organism>
<keyword evidence="3" id="KW-1185">Reference proteome</keyword>
<feature type="domain" description="DUF362" evidence="1">
    <location>
        <begin position="92"/>
        <end position="289"/>
    </location>
</feature>
<evidence type="ECO:0000259" key="1">
    <source>
        <dbReference type="Pfam" id="PF04015"/>
    </source>
</evidence>
<evidence type="ECO:0000313" key="3">
    <source>
        <dbReference type="Proteomes" id="UP000675880"/>
    </source>
</evidence>
<gene>
    <name evidence="2" type="ORF">NSPZN2_60093</name>
</gene>
<dbReference type="Proteomes" id="UP000675880">
    <property type="component" value="Unassembled WGS sequence"/>
</dbReference>
<dbReference type="InterPro" id="IPR007160">
    <property type="entry name" value="DUF362"/>
</dbReference>
<comment type="caution">
    <text evidence="2">The sequence shown here is derived from an EMBL/GenBank/DDBJ whole genome shotgun (WGS) entry which is preliminary data.</text>
</comment>
<evidence type="ECO:0000313" key="2">
    <source>
        <dbReference type="EMBL" id="CAE6792901.1"/>
    </source>
</evidence>
<dbReference type="RefSeq" id="WP_213043949.1">
    <property type="nucleotide sequence ID" value="NZ_CAJNBJ010000019.1"/>
</dbReference>
<proteinExistence type="predicted"/>
<protein>
    <recommendedName>
        <fullName evidence="1">DUF362 domain-containing protein</fullName>
    </recommendedName>
</protein>
<dbReference type="EMBL" id="CAJNBJ010000019">
    <property type="protein sequence ID" value="CAE6792901.1"/>
    <property type="molecule type" value="Genomic_DNA"/>
</dbReference>
<sequence length="356" mass="38302">MPFSRREFFNNAGFGLLLLPALLRSPQTILGHLLFEPAGSLVALKPVPANPFTRNGRPLVAIVHGRDPGRMLPRAMELLGGFDRLNVRGKRVLLKPNVLNDQPPPSTTNPQVVAAMAAMTKAGRAAEVLVADGSGIIRLPTSANMTATGMRAAAESAGARVLALEDEPWVRVEPAAAQALRKFYVSRPVYDADLVINMPVIKTHRFAEFSCSLKNFVGVVHPRNRPSVTFWSGDWHERIAEINLAVHPTLTVADGTTTMIAGGPTSGTSSKTDLLICSGDRVAVDLTAIALLRSFGTWPKLQGRRIGEQRQIKRAAELGLGVGSGREIEVVSDAVDGAPPAFTQLVEHIRRDLLAT</sequence>
<accession>A0ABN7MA59</accession>
<dbReference type="Pfam" id="PF04015">
    <property type="entry name" value="DUF362"/>
    <property type="match status" value="1"/>
</dbReference>